<sequence length="304" mass="35330">MDKTGKIGSTVLHVLTWPLSRLPLGFHRACGRFIGRLAGRVVSYRRDVVMTNLARCFPGMRYDELTATCNRFYAHLGKVFTEALWFGGCTDPQRLVRSRIVTLTNPEVVNRLHELGRSVIVLSSHCGNWELYGGIVSYPRPERLAYPENDICVVYRRQSSPVWDSFLSRNRIAPVVDKGHYDGMVESFSIMRYVLKHRGTQKMYIFLNDQYPYTAKSKVGVRFMGQDTWAMDAAEHLARRMGFAVVYLSFREKDDGSYEMSFTPLCDDASAVPEGEIFHRYFELLEQDLRLQPWNYLWTHKRWK</sequence>
<evidence type="ECO:0000256" key="1">
    <source>
        <dbReference type="ARBA" id="ARBA00004533"/>
    </source>
</evidence>
<evidence type="ECO:0000256" key="2">
    <source>
        <dbReference type="ARBA" id="ARBA00022475"/>
    </source>
</evidence>
<protein>
    <submittedName>
        <fullName evidence="7">Lysophospholipid acyltransferase family protein</fullName>
    </submittedName>
</protein>
<dbReference type="AlphaFoldDB" id="A0A9D9IXR8"/>
<reference evidence="7" key="1">
    <citation type="submission" date="2020-10" db="EMBL/GenBank/DDBJ databases">
        <authorList>
            <person name="Gilroy R."/>
        </authorList>
    </citation>
    <scope>NUCLEOTIDE SEQUENCE</scope>
    <source>
        <strain evidence="7">B3-1481</strain>
    </source>
</reference>
<evidence type="ECO:0000313" key="7">
    <source>
        <dbReference type="EMBL" id="MBO8480126.1"/>
    </source>
</evidence>
<dbReference type="InterPro" id="IPR004960">
    <property type="entry name" value="LipA_acyltrans"/>
</dbReference>
<keyword evidence="6 7" id="KW-0012">Acyltransferase</keyword>
<keyword evidence="4" id="KW-0808">Transferase</keyword>
<evidence type="ECO:0000256" key="5">
    <source>
        <dbReference type="ARBA" id="ARBA00023136"/>
    </source>
</evidence>
<dbReference type="EMBL" id="JADILW010000049">
    <property type="protein sequence ID" value="MBO8480126.1"/>
    <property type="molecule type" value="Genomic_DNA"/>
</dbReference>
<dbReference type="PANTHER" id="PTHR30606:SF10">
    <property type="entry name" value="PHOSPHATIDYLINOSITOL MANNOSIDE ACYLTRANSFERASE"/>
    <property type="match status" value="1"/>
</dbReference>
<reference evidence="7" key="2">
    <citation type="journal article" date="2021" name="PeerJ">
        <title>Extensive microbial diversity within the chicken gut microbiome revealed by metagenomics and culture.</title>
        <authorList>
            <person name="Gilroy R."/>
            <person name="Ravi A."/>
            <person name="Getino M."/>
            <person name="Pursley I."/>
            <person name="Horton D.L."/>
            <person name="Alikhan N.F."/>
            <person name="Baker D."/>
            <person name="Gharbi K."/>
            <person name="Hall N."/>
            <person name="Watson M."/>
            <person name="Adriaenssens E.M."/>
            <person name="Foster-Nyarko E."/>
            <person name="Jarju S."/>
            <person name="Secka A."/>
            <person name="Antonio M."/>
            <person name="Oren A."/>
            <person name="Chaudhuri R.R."/>
            <person name="La Ragione R."/>
            <person name="Hildebrand F."/>
            <person name="Pallen M.J."/>
        </authorList>
    </citation>
    <scope>NUCLEOTIDE SEQUENCE</scope>
    <source>
        <strain evidence="7">B3-1481</strain>
    </source>
</reference>
<keyword evidence="5" id="KW-0472">Membrane</keyword>
<dbReference type="GO" id="GO:0016746">
    <property type="term" value="F:acyltransferase activity"/>
    <property type="evidence" value="ECO:0007669"/>
    <property type="project" value="UniProtKB-KW"/>
</dbReference>
<comment type="subcellular location">
    <subcellularLocation>
        <location evidence="1">Cell inner membrane</location>
    </subcellularLocation>
</comment>
<dbReference type="GO" id="GO:0009247">
    <property type="term" value="P:glycolipid biosynthetic process"/>
    <property type="evidence" value="ECO:0007669"/>
    <property type="project" value="UniProtKB-ARBA"/>
</dbReference>
<evidence type="ECO:0000313" key="8">
    <source>
        <dbReference type="Proteomes" id="UP000823769"/>
    </source>
</evidence>
<accession>A0A9D9IXR8</accession>
<dbReference type="Proteomes" id="UP000823769">
    <property type="component" value="Unassembled WGS sequence"/>
</dbReference>
<dbReference type="GO" id="GO:0005886">
    <property type="term" value="C:plasma membrane"/>
    <property type="evidence" value="ECO:0007669"/>
    <property type="project" value="UniProtKB-SubCell"/>
</dbReference>
<name>A0A9D9IXR8_9BACT</name>
<evidence type="ECO:0000256" key="6">
    <source>
        <dbReference type="ARBA" id="ARBA00023315"/>
    </source>
</evidence>
<proteinExistence type="predicted"/>
<keyword evidence="3" id="KW-0997">Cell inner membrane</keyword>
<comment type="caution">
    <text evidence="7">The sequence shown here is derived from an EMBL/GenBank/DDBJ whole genome shotgun (WGS) entry which is preliminary data.</text>
</comment>
<organism evidence="7 8">
    <name type="scientific">Candidatus Cryptobacteroides avistercoris</name>
    <dbReference type="NCBI Taxonomy" id="2840758"/>
    <lineage>
        <taxon>Bacteria</taxon>
        <taxon>Pseudomonadati</taxon>
        <taxon>Bacteroidota</taxon>
        <taxon>Bacteroidia</taxon>
        <taxon>Bacteroidales</taxon>
        <taxon>Candidatus Cryptobacteroides</taxon>
    </lineage>
</organism>
<gene>
    <name evidence="7" type="ORF">IAB76_03325</name>
</gene>
<dbReference type="Pfam" id="PF03279">
    <property type="entry name" value="Lip_A_acyltrans"/>
    <property type="match status" value="1"/>
</dbReference>
<dbReference type="CDD" id="cd07984">
    <property type="entry name" value="LPLAT_LABLAT-like"/>
    <property type="match status" value="1"/>
</dbReference>
<evidence type="ECO:0000256" key="4">
    <source>
        <dbReference type="ARBA" id="ARBA00022679"/>
    </source>
</evidence>
<keyword evidence="2" id="KW-1003">Cell membrane</keyword>
<dbReference type="PANTHER" id="PTHR30606">
    <property type="entry name" value="LIPID A BIOSYNTHESIS LAUROYL ACYLTRANSFERASE"/>
    <property type="match status" value="1"/>
</dbReference>
<evidence type="ECO:0000256" key="3">
    <source>
        <dbReference type="ARBA" id="ARBA00022519"/>
    </source>
</evidence>